<evidence type="ECO:0000313" key="9">
    <source>
        <dbReference type="Proteomes" id="UP000813427"/>
    </source>
</evidence>
<keyword evidence="4 5" id="KW-0408">Iron</keyword>
<dbReference type="InterPro" id="IPR005123">
    <property type="entry name" value="Oxoglu/Fe-dep_dioxygenase_dom"/>
</dbReference>
<dbReference type="AlphaFoldDB" id="A0A8K0RR99"/>
<gene>
    <name evidence="8" type="ORF">BKA59DRAFT_515683</name>
</gene>
<comment type="caution">
    <text evidence="8">The sequence shown here is derived from an EMBL/GenBank/DDBJ whole genome shotgun (WGS) entry which is preliminary data.</text>
</comment>
<dbReference type="OrthoDB" id="627829at2759"/>
<dbReference type="InterPro" id="IPR044861">
    <property type="entry name" value="IPNS-like_FE2OG_OXY"/>
</dbReference>
<dbReference type="GO" id="GO:0044283">
    <property type="term" value="P:small molecule biosynthetic process"/>
    <property type="evidence" value="ECO:0007669"/>
    <property type="project" value="UniProtKB-ARBA"/>
</dbReference>
<dbReference type="EMBL" id="JAGPXF010000006">
    <property type="protein sequence ID" value="KAH7239410.1"/>
    <property type="molecule type" value="Genomic_DNA"/>
</dbReference>
<accession>A0A8K0RR99</accession>
<reference evidence="8" key="1">
    <citation type="journal article" date="2021" name="Nat. Commun.">
        <title>Genetic determinants of endophytism in the Arabidopsis root mycobiome.</title>
        <authorList>
            <person name="Mesny F."/>
            <person name="Miyauchi S."/>
            <person name="Thiergart T."/>
            <person name="Pickel B."/>
            <person name="Atanasova L."/>
            <person name="Karlsson M."/>
            <person name="Huettel B."/>
            <person name="Barry K.W."/>
            <person name="Haridas S."/>
            <person name="Chen C."/>
            <person name="Bauer D."/>
            <person name="Andreopoulos W."/>
            <person name="Pangilinan J."/>
            <person name="LaButti K."/>
            <person name="Riley R."/>
            <person name="Lipzen A."/>
            <person name="Clum A."/>
            <person name="Drula E."/>
            <person name="Henrissat B."/>
            <person name="Kohler A."/>
            <person name="Grigoriev I.V."/>
            <person name="Martin F.M."/>
            <person name="Hacquard S."/>
        </authorList>
    </citation>
    <scope>NUCLEOTIDE SEQUENCE</scope>
    <source>
        <strain evidence="8">MPI-SDFR-AT-0068</strain>
    </source>
</reference>
<evidence type="ECO:0000313" key="8">
    <source>
        <dbReference type="EMBL" id="KAH7239410.1"/>
    </source>
</evidence>
<keyword evidence="2 5" id="KW-0479">Metal-binding</keyword>
<keyword evidence="3 5" id="KW-0560">Oxidoreductase</keyword>
<evidence type="ECO:0000256" key="1">
    <source>
        <dbReference type="ARBA" id="ARBA00008056"/>
    </source>
</evidence>
<feature type="domain" description="Fe2OG dioxygenase" evidence="7">
    <location>
        <begin position="191"/>
        <end position="322"/>
    </location>
</feature>
<dbReference type="GO" id="GO:0046872">
    <property type="term" value="F:metal ion binding"/>
    <property type="evidence" value="ECO:0007669"/>
    <property type="project" value="UniProtKB-KW"/>
</dbReference>
<keyword evidence="9" id="KW-1185">Reference proteome</keyword>
<dbReference type="InterPro" id="IPR027443">
    <property type="entry name" value="IPNS-like_sf"/>
</dbReference>
<dbReference type="GO" id="GO:0016491">
    <property type="term" value="F:oxidoreductase activity"/>
    <property type="evidence" value="ECO:0007669"/>
    <property type="project" value="UniProtKB-KW"/>
</dbReference>
<evidence type="ECO:0000256" key="5">
    <source>
        <dbReference type="RuleBase" id="RU003682"/>
    </source>
</evidence>
<dbReference type="Gene3D" id="2.60.120.330">
    <property type="entry name" value="B-lactam Antibiotic, Isopenicillin N Synthase, Chain"/>
    <property type="match status" value="1"/>
</dbReference>
<name>A0A8K0RR99_9HYPO</name>
<dbReference type="Proteomes" id="UP000813427">
    <property type="component" value="Unassembled WGS sequence"/>
</dbReference>
<dbReference type="Pfam" id="PF14226">
    <property type="entry name" value="DIOX_N"/>
    <property type="match status" value="1"/>
</dbReference>
<evidence type="ECO:0000256" key="3">
    <source>
        <dbReference type="ARBA" id="ARBA00023002"/>
    </source>
</evidence>
<sequence length="401" mass="45068">MTTLTETLSTIPLTTRSVNFTSVPVLDLDLANSPSTKPKFLLQLREALVVVGFFYVKNTSVPKDVRNEFVDKSMKLSNLPLEKKMEIDMINSKHFLGYSRMGLERTAAKMDYREMFDFLTPMPPPKQDDPVWMNVQGPNQWPDETAVPGFRNALEAYITSITNFGNIMKRLVAEALELEPDALDKFFHDPPRNKVSLLKYPPPPQSQNAGTQNRIHGLRNNGESGEPNFQGVGSHKDGGFLTYLLQATPHAGLEAQNKAGDWIPIPPIDDTLVINVGRSLEAITGGVCTATTHRVSLRPQDFIDQHGRPRGPRFSYPVFQTLKLDIMHEELCSLKLPDHIRNLVQDEKVKSDAEAFFAQYHLMSPGQGIFTARLTSHPDVGRKWYPELLEAALKGQKEFQS</sequence>
<dbReference type="InterPro" id="IPR026992">
    <property type="entry name" value="DIOX_N"/>
</dbReference>
<evidence type="ECO:0000256" key="4">
    <source>
        <dbReference type="ARBA" id="ARBA00023004"/>
    </source>
</evidence>
<dbReference type="PANTHER" id="PTHR10209">
    <property type="entry name" value="OXIDOREDUCTASE, 2OG-FE II OXYGENASE FAMILY PROTEIN"/>
    <property type="match status" value="1"/>
</dbReference>
<organism evidence="8 9">
    <name type="scientific">Fusarium tricinctum</name>
    <dbReference type="NCBI Taxonomy" id="61284"/>
    <lineage>
        <taxon>Eukaryota</taxon>
        <taxon>Fungi</taxon>
        <taxon>Dikarya</taxon>
        <taxon>Ascomycota</taxon>
        <taxon>Pezizomycotina</taxon>
        <taxon>Sordariomycetes</taxon>
        <taxon>Hypocreomycetidae</taxon>
        <taxon>Hypocreales</taxon>
        <taxon>Nectriaceae</taxon>
        <taxon>Fusarium</taxon>
        <taxon>Fusarium tricinctum species complex</taxon>
    </lineage>
</organism>
<comment type="similarity">
    <text evidence="1 5">Belongs to the iron/ascorbate-dependent oxidoreductase family.</text>
</comment>
<protein>
    <submittedName>
        <fullName evidence="8">Oxidoreductase</fullName>
    </submittedName>
</protein>
<evidence type="ECO:0000259" key="7">
    <source>
        <dbReference type="PROSITE" id="PS51471"/>
    </source>
</evidence>
<dbReference type="Pfam" id="PF03171">
    <property type="entry name" value="2OG-FeII_Oxy"/>
    <property type="match status" value="1"/>
</dbReference>
<dbReference type="PANTHER" id="PTHR10209:SF812">
    <property type="entry name" value="2OG-FE(II) OXYGENASE FAMILY, PUTATIVE (AFU_ORTHOLOGUE AFUA_3G14880)-RELATED"/>
    <property type="match status" value="1"/>
</dbReference>
<evidence type="ECO:0000256" key="6">
    <source>
        <dbReference type="SAM" id="MobiDB-lite"/>
    </source>
</evidence>
<dbReference type="PROSITE" id="PS51471">
    <property type="entry name" value="FE2OG_OXY"/>
    <property type="match status" value="1"/>
</dbReference>
<proteinExistence type="inferred from homology"/>
<feature type="region of interest" description="Disordered" evidence="6">
    <location>
        <begin position="200"/>
        <end position="232"/>
    </location>
</feature>
<evidence type="ECO:0000256" key="2">
    <source>
        <dbReference type="ARBA" id="ARBA00022723"/>
    </source>
</evidence>
<dbReference type="SUPFAM" id="SSF51197">
    <property type="entry name" value="Clavaminate synthase-like"/>
    <property type="match status" value="1"/>
</dbReference>